<dbReference type="AlphaFoldDB" id="M2YYV3"/>
<evidence type="ECO:0000313" key="3">
    <source>
        <dbReference type="Proteomes" id="UP000016932"/>
    </source>
</evidence>
<feature type="region of interest" description="Disordered" evidence="1">
    <location>
        <begin position="208"/>
        <end position="246"/>
    </location>
</feature>
<evidence type="ECO:0000256" key="1">
    <source>
        <dbReference type="SAM" id="MobiDB-lite"/>
    </source>
</evidence>
<feature type="compositionally biased region" description="Basic and acidic residues" evidence="1">
    <location>
        <begin position="237"/>
        <end position="246"/>
    </location>
</feature>
<keyword evidence="3" id="KW-1185">Reference proteome</keyword>
<dbReference type="RefSeq" id="XP_007926227.1">
    <property type="nucleotide sequence ID" value="XM_007928036.1"/>
</dbReference>
<dbReference type="VEuPathDB" id="FungiDB:MYCFIDRAFT_174346"/>
<name>M2YYV3_PSEFD</name>
<reference evidence="2 3" key="1">
    <citation type="journal article" date="2012" name="PLoS Pathog.">
        <title>Diverse lifestyles and strategies of plant pathogenesis encoded in the genomes of eighteen Dothideomycetes fungi.</title>
        <authorList>
            <person name="Ohm R.A."/>
            <person name="Feau N."/>
            <person name="Henrissat B."/>
            <person name="Schoch C.L."/>
            <person name="Horwitz B.A."/>
            <person name="Barry K.W."/>
            <person name="Condon B.J."/>
            <person name="Copeland A.C."/>
            <person name="Dhillon B."/>
            <person name="Glaser F."/>
            <person name="Hesse C.N."/>
            <person name="Kosti I."/>
            <person name="LaButti K."/>
            <person name="Lindquist E.A."/>
            <person name="Lucas S."/>
            <person name="Salamov A.A."/>
            <person name="Bradshaw R.E."/>
            <person name="Ciuffetti L."/>
            <person name="Hamelin R.C."/>
            <person name="Kema G.H.J."/>
            <person name="Lawrence C."/>
            <person name="Scott J.A."/>
            <person name="Spatafora J.W."/>
            <person name="Turgeon B.G."/>
            <person name="de Wit P.J.G.M."/>
            <person name="Zhong S."/>
            <person name="Goodwin S.B."/>
            <person name="Grigoriev I.V."/>
        </authorList>
    </citation>
    <scope>NUCLEOTIDE SEQUENCE [LARGE SCALE GENOMIC DNA]</scope>
    <source>
        <strain evidence="2 3">CIRAD86</strain>
    </source>
</reference>
<accession>M2YYV3</accession>
<sequence length="652" mass="73218">MVLLEFQRLSRDRSADRGNSVINCNRMGGSYHDVTSTDLREWYIRFYSTQSMLDLVYMKVLRLTQSSGAGGFPLQIEFRNEEPAEHKQAAPSWTSARPVAAHVGAAQVPVTCLATRAGKNEIRPCTPAILAKLYGIASDRIAAPWTTLKKDEGSTVMRPSFEQYCFVPATVVGVHPLLWERMRNESGRVHFSLWSEVSRRNNTYGVAATQVSEHPEVESGRCYEQRADSSAAQTSSHTDRDASINEQRDSDIKHEALSLFSQTLVSASAPESNPLLPYLATDPSPVRAPVSPLGWKKRDLGRAVLWGFVRSEGLRSDQAAFAEPSSKLAKTQPQSTGYTPASDAALFDLGAKVRRHPAAKVRAKGTLTTTARDNRVFRSMPTTRSVIIDTSPLGAESSAEFGFKNLKLAMILQIMPAVFKMVKIQTCGSKMVSHELLGLESRAAHTYFVHLQRTQEVSASERRMTFSDSVRNRASIGVSGKNIQSTRPRAELSRPSRRQRAFSLLPYDKSAPTTIVAPIDTPYHHRVTNISYHKDESYSIPDFCRRVLELRYLFAEAGQEFRAWYATAARIHSRLLTRVFRRFCDTQMDSVWIMLRRGQEWWPVVGLFHGPKTPIDGSVMDMVSKQRRWWQVRVSRDHANPYSNASSKIKTS</sequence>
<dbReference type="HOGENOM" id="CLU_420407_0_0_1"/>
<protein>
    <submittedName>
        <fullName evidence="2">Uncharacterized protein</fullName>
    </submittedName>
</protein>
<evidence type="ECO:0000313" key="2">
    <source>
        <dbReference type="EMBL" id="EME82810.1"/>
    </source>
</evidence>
<dbReference type="KEGG" id="pfj:MYCFIDRAFT_174346"/>
<dbReference type="GeneID" id="19333170"/>
<feature type="compositionally biased region" description="Basic and acidic residues" evidence="1">
    <location>
        <begin position="213"/>
        <end position="227"/>
    </location>
</feature>
<proteinExistence type="predicted"/>
<dbReference type="Proteomes" id="UP000016932">
    <property type="component" value="Unassembled WGS sequence"/>
</dbReference>
<dbReference type="EMBL" id="KB446558">
    <property type="protein sequence ID" value="EME82810.1"/>
    <property type="molecule type" value="Genomic_DNA"/>
</dbReference>
<gene>
    <name evidence="2" type="ORF">MYCFIDRAFT_174346</name>
</gene>
<organism evidence="2 3">
    <name type="scientific">Pseudocercospora fijiensis (strain CIRAD86)</name>
    <name type="common">Black leaf streak disease fungus</name>
    <name type="synonym">Mycosphaerella fijiensis</name>
    <dbReference type="NCBI Taxonomy" id="383855"/>
    <lineage>
        <taxon>Eukaryota</taxon>
        <taxon>Fungi</taxon>
        <taxon>Dikarya</taxon>
        <taxon>Ascomycota</taxon>
        <taxon>Pezizomycotina</taxon>
        <taxon>Dothideomycetes</taxon>
        <taxon>Dothideomycetidae</taxon>
        <taxon>Mycosphaerellales</taxon>
        <taxon>Mycosphaerellaceae</taxon>
        <taxon>Pseudocercospora</taxon>
    </lineage>
</organism>